<evidence type="ECO:0000256" key="1">
    <source>
        <dbReference type="ARBA" id="ARBA00022679"/>
    </source>
</evidence>
<dbReference type="EMBL" id="JASBNA010000039">
    <property type="protein sequence ID" value="KAK7681728.1"/>
    <property type="molecule type" value="Genomic_DNA"/>
</dbReference>
<reference evidence="4 5" key="1">
    <citation type="submission" date="2022-09" db="EMBL/GenBank/DDBJ databases">
        <authorList>
            <person name="Palmer J.M."/>
        </authorList>
    </citation>
    <scope>NUCLEOTIDE SEQUENCE [LARGE SCALE GENOMIC DNA]</scope>
    <source>
        <strain evidence="4 5">DSM 7382</strain>
    </source>
</reference>
<accession>A0AAW0FJ35</accession>
<dbReference type="PROSITE" id="PS51186">
    <property type="entry name" value="GNAT"/>
    <property type="match status" value="1"/>
</dbReference>
<keyword evidence="5" id="KW-1185">Reference proteome</keyword>
<dbReference type="SUPFAM" id="SSF55729">
    <property type="entry name" value="Acyl-CoA N-acyltransferases (Nat)"/>
    <property type="match status" value="1"/>
</dbReference>
<dbReference type="InterPro" id="IPR000182">
    <property type="entry name" value="GNAT_dom"/>
</dbReference>
<sequence length="202" mass="22550">MSSYQVFVTSVPPTAEDVISYRSLRLLALQTDQHCFSSMYTYECELAFSEETWRERLSSGNKAIIIARRADNDSNHGRVGGINGDWVGTVTMIAPEEVSDTGLPIAELPIAETHNIYAVFGMWVHPEHRGKGVGKRLLKEGIEWVKRRREGGLHGEKKTELTLALKGRRGNEAGVALYRSVGFEIVTVDDADSDTFWMTCTL</sequence>
<feature type="domain" description="N-acetyltransferase" evidence="3">
    <location>
        <begin position="19"/>
        <end position="202"/>
    </location>
</feature>
<keyword evidence="1" id="KW-0808">Transferase</keyword>
<evidence type="ECO:0000313" key="5">
    <source>
        <dbReference type="Proteomes" id="UP001385951"/>
    </source>
</evidence>
<dbReference type="Pfam" id="PF13508">
    <property type="entry name" value="Acetyltransf_7"/>
    <property type="match status" value="1"/>
</dbReference>
<gene>
    <name evidence="4" type="ORF">QCA50_015075</name>
</gene>
<dbReference type="InterPro" id="IPR016181">
    <property type="entry name" value="Acyl_CoA_acyltransferase"/>
</dbReference>
<dbReference type="Gene3D" id="3.40.630.30">
    <property type="match status" value="1"/>
</dbReference>
<comment type="caution">
    <text evidence="4">The sequence shown here is derived from an EMBL/GenBank/DDBJ whole genome shotgun (WGS) entry which is preliminary data.</text>
</comment>
<evidence type="ECO:0000256" key="2">
    <source>
        <dbReference type="ARBA" id="ARBA00023315"/>
    </source>
</evidence>
<dbReference type="AlphaFoldDB" id="A0AAW0FJ35"/>
<dbReference type="GO" id="GO:0016747">
    <property type="term" value="F:acyltransferase activity, transferring groups other than amino-acyl groups"/>
    <property type="evidence" value="ECO:0007669"/>
    <property type="project" value="InterPro"/>
</dbReference>
<dbReference type="PANTHER" id="PTHR43420:SF47">
    <property type="entry name" value="N-ACETYLTRANSFERASE DOMAIN-CONTAINING PROTEIN"/>
    <property type="match status" value="1"/>
</dbReference>
<keyword evidence="2" id="KW-0012">Acyltransferase</keyword>
<evidence type="ECO:0000259" key="3">
    <source>
        <dbReference type="PROSITE" id="PS51186"/>
    </source>
</evidence>
<dbReference type="CDD" id="cd04301">
    <property type="entry name" value="NAT_SF"/>
    <property type="match status" value="1"/>
</dbReference>
<protein>
    <recommendedName>
        <fullName evidence="3">N-acetyltransferase domain-containing protein</fullName>
    </recommendedName>
</protein>
<name>A0AAW0FJ35_9APHY</name>
<dbReference type="PANTHER" id="PTHR43420">
    <property type="entry name" value="ACETYLTRANSFERASE"/>
    <property type="match status" value="1"/>
</dbReference>
<organism evidence="4 5">
    <name type="scientific">Cerrena zonata</name>
    <dbReference type="NCBI Taxonomy" id="2478898"/>
    <lineage>
        <taxon>Eukaryota</taxon>
        <taxon>Fungi</taxon>
        <taxon>Dikarya</taxon>
        <taxon>Basidiomycota</taxon>
        <taxon>Agaricomycotina</taxon>
        <taxon>Agaricomycetes</taxon>
        <taxon>Polyporales</taxon>
        <taxon>Cerrenaceae</taxon>
        <taxon>Cerrena</taxon>
    </lineage>
</organism>
<evidence type="ECO:0000313" key="4">
    <source>
        <dbReference type="EMBL" id="KAK7681728.1"/>
    </source>
</evidence>
<proteinExistence type="predicted"/>
<dbReference type="InterPro" id="IPR050680">
    <property type="entry name" value="YpeA/RimI_acetyltransf"/>
</dbReference>
<dbReference type="Proteomes" id="UP001385951">
    <property type="component" value="Unassembled WGS sequence"/>
</dbReference>